<reference evidence="2" key="1">
    <citation type="submission" date="2020-07" db="EMBL/GenBank/DDBJ databases">
        <title>Huge and variable diversity of episymbiotic CPR bacteria and DPANN archaea in groundwater ecosystems.</title>
        <authorList>
            <person name="He C.Y."/>
            <person name="Keren R."/>
            <person name="Whittaker M."/>
            <person name="Farag I.F."/>
            <person name="Doudna J."/>
            <person name="Cate J.H.D."/>
            <person name="Banfield J.F."/>
        </authorList>
    </citation>
    <scope>NUCLEOTIDE SEQUENCE</scope>
    <source>
        <strain evidence="2">NC_groundwater_1296_Ag_S-0.2um_52_80</strain>
    </source>
</reference>
<evidence type="ECO:0000256" key="1">
    <source>
        <dbReference type="SAM" id="Phobius"/>
    </source>
</evidence>
<dbReference type="Proteomes" id="UP000732298">
    <property type="component" value="Unassembled WGS sequence"/>
</dbReference>
<keyword evidence="1" id="KW-1133">Transmembrane helix</keyword>
<evidence type="ECO:0008006" key="4">
    <source>
        <dbReference type="Google" id="ProtNLM"/>
    </source>
</evidence>
<keyword evidence="1" id="KW-0812">Transmembrane</keyword>
<proteinExistence type="predicted"/>
<protein>
    <recommendedName>
        <fullName evidence="4">Alpha-galactosidase NEW3 domain-containing protein</fullName>
    </recommendedName>
</protein>
<dbReference type="PANTHER" id="PTHR39198">
    <property type="entry name" value="HYPOTHETICAL MEMBRANE PROTEIN, CONSERVED"/>
    <property type="match status" value="1"/>
</dbReference>
<evidence type="ECO:0000313" key="2">
    <source>
        <dbReference type="EMBL" id="MBI4210294.1"/>
    </source>
</evidence>
<keyword evidence="1" id="KW-0472">Membrane</keyword>
<sequence length="730" mass="77852">MNPMHKNIIFTAIAAVAFMIFSGGAVHAAYAPNFSGMPDFTFPQDSGTHARFIDLSSYASDAPYNGRQFAFAIISQSNNRTADCYLESNYFVSCSMQAGQYGTSTLTIRATSPTGMHSESSFNVTSMQATPQPGQIRLTVDTDSVTMQRGQAVNVQASVANNSKGNECFTASANMGSQAMKELTAILPPSGFCLAAGQSTKFSLTIGAKKDALAGRYGMELALDYGSGTLRQPIMATVSDSALPLKVTRASPYLVCNEPYGQDIRIMLENNSGAIQAIRLTAYNDTLLPEVEFPNPTLYPGQAIEMNVKLHVNESTQPGEYTLSFLAESQGRKSESAVAVRLDKCREAFTLEVAPRTRQINAGSEATYTIYLKSDSDKDTYVMLSSDANITTRLSANYLLLTARSTQRITLTASPPSDAKSATHTLNVSAWNADATAQATAQAIVYAQRDIEMIVANNSFGARACSAQKGQVFEVMVKNNSTRSQTLAFSLSGVPRSVEARLSDTALQINAGSEKKLYVFINPGIDAATGNYTIRLNAAGISYATQELNFKVVEAGAQAGVAREGMLQVTGYPREISLLPGEKKLLIFTVKNTSNARIENVKVSLYGTGSDAYFFPLAIGSLAPLETREIKREIEAAPGITDKVYSATLEVKADGHIATKPITVRIGSEAQAVQERAGTGENGNGMLGTAFGILSSGGPAMLGVILIIVLVALIILVSLLNSNKSSSVLP</sequence>
<dbReference type="AlphaFoldDB" id="A0A8T3YIC9"/>
<feature type="transmembrane region" description="Helical" evidence="1">
    <location>
        <begin position="700"/>
        <end position="720"/>
    </location>
</feature>
<dbReference type="EMBL" id="JACQPB010000025">
    <property type="protein sequence ID" value="MBI4210294.1"/>
    <property type="molecule type" value="Genomic_DNA"/>
</dbReference>
<accession>A0A8T3YIC9</accession>
<name>A0A8T3YIC9_9ARCH</name>
<dbReference type="PANTHER" id="PTHR39198:SF1">
    <property type="entry name" value="ALPHA-GALACTOSIDASE NEW3 DOMAIN-CONTAINING PROTEIN"/>
    <property type="match status" value="1"/>
</dbReference>
<evidence type="ECO:0000313" key="3">
    <source>
        <dbReference type="Proteomes" id="UP000732298"/>
    </source>
</evidence>
<organism evidence="2 3">
    <name type="scientific">Candidatus Iainarchaeum sp</name>
    <dbReference type="NCBI Taxonomy" id="3101447"/>
    <lineage>
        <taxon>Archaea</taxon>
        <taxon>Candidatus Iainarchaeota</taxon>
        <taxon>Candidatus Iainarchaeia</taxon>
        <taxon>Candidatus Iainarchaeales</taxon>
        <taxon>Candidatus Iainarchaeaceae</taxon>
        <taxon>Candidatus Iainarchaeum</taxon>
    </lineage>
</organism>
<gene>
    <name evidence="2" type="ORF">HY544_02185</name>
</gene>
<comment type="caution">
    <text evidence="2">The sequence shown here is derived from an EMBL/GenBank/DDBJ whole genome shotgun (WGS) entry which is preliminary data.</text>
</comment>